<organism evidence="1 2">
    <name type="scientific">Nonomuraea diastatica</name>
    <dbReference type="NCBI Taxonomy" id="1848329"/>
    <lineage>
        <taxon>Bacteria</taxon>
        <taxon>Bacillati</taxon>
        <taxon>Actinomycetota</taxon>
        <taxon>Actinomycetes</taxon>
        <taxon>Streptosporangiales</taxon>
        <taxon>Streptosporangiaceae</taxon>
        <taxon>Nonomuraea</taxon>
    </lineage>
</organism>
<comment type="caution">
    <text evidence="1">The sequence shown here is derived from an EMBL/GenBank/DDBJ whole genome shotgun (WGS) entry which is preliminary data.</text>
</comment>
<reference evidence="1 2" key="1">
    <citation type="submission" date="2019-03" db="EMBL/GenBank/DDBJ databases">
        <title>Draft genome sequences of novel Actinobacteria.</title>
        <authorList>
            <person name="Sahin N."/>
            <person name="Ay H."/>
            <person name="Saygin H."/>
        </authorList>
    </citation>
    <scope>NUCLEOTIDE SEQUENCE [LARGE SCALE GENOMIC DNA]</scope>
    <source>
        <strain evidence="1 2">KC712</strain>
    </source>
</reference>
<evidence type="ECO:0000313" key="2">
    <source>
        <dbReference type="Proteomes" id="UP000294543"/>
    </source>
</evidence>
<gene>
    <name evidence="1" type="ORF">E1294_24385</name>
</gene>
<accession>A0A4R4WNS1</accession>
<keyword evidence="2" id="KW-1185">Reference proteome</keyword>
<protein>
    <submittedName>
        <fullName evidence="1">Uncharacterized protein</fullName>
    </submittedName>
</protein>
<proteinExistence type="predicted"/>
<dbReference type="Proteomes" id="UP000294543">
    <property type="component" value="Unassembled WGS sequence"/>
</dbReference>
<dbReference type="AlphaFoldDB" id="A0A4R4WNS1"/>
<dbReference type="EMBL" id="SMKP01000071">
    <property type="protein sequence ID" value="TDD18423.1"/>
    <property type="molecule type" value="Genomic_DNA"/>
</dbReference>
<sequence>MNRWDVVKPRSAAEATDCDEILRLTAVLDSCLLTEEEEAVGPDTWACYDDPFDPILTIKETA</sequence>
<name>A0A4R4WNS1_9ACTN</name>
<dbReference type="RefSeq" id="WP_132511858.1">
    <property type="nucleotide sequence ID" value="NZ_SMKP01000071.1"/>
</dbReference>
<evidence type="ECO:0000313" key="1">
    <source>
        <dbReference type="EMBL" id="TDD18423.1"/>
    </source>
</evidence>
<dbReference type="OrthoDB" id="9808822at2"/>